<evidence type="ECO:0000313" key="8">
    <source>
        <dbReference type="Proteomes" id="UP000749293"/>
    </source>
</evidence>
<keyword evidence="3 6" id="KW-1133">Transmembrane helix</keyword>
<feature type="transmembrane region" description="Helical" evidence="6">
    <location>
        <begin position="75"/>
        <end position="97"/>
    </location>
</feature>
<dbReference type="GO" id="GO:0022857">
    <property type="term" value="F:transmembrane transporter activity"/>
    <property type="evidence" value="ECO:0007669"/>
    <property type="project" value="InterPro"/>
</dbReference>
<reference evidence="7" key="1">
    <citation type="submission" date="2020-03" db="EMBL/GenBank/DDBJ databases">
        <title>Site-based positive gene gene selection in Geosmithia morbida across the United States reveals a broad range of putative effectors and factors for local host and environmental adapation.</title>
        <authorList>
            <person name="Onufrak A."/>
            <person name="Murdoch R.W."/>
            <person name="Gazis R."/>
            <person name="Huff M."/>
            <person name="Staton M."/>
            <person name="Klingeman W."/>
            <person name="Hadziabdic D."/>
        </authorList>
    </citation>
    <scope>NUCLEOTIDE SEQUENCE</scope>
    <source>
        <strain evidence="7">1262</strain>
    </source>
</reference>
<feature type="transmembrane region" description="Helical" evidence="6">
    <location>
        <begin position="312"/>
        <end position="332"/>
    </location>
</feature>
<sequence length="422" mass="46156">MIWAPYATTKAQWIANKVLQGFVGAPIESLCEISVSDVYFTHERGTYLGVYSFALLGSNFFAPLISGFINDGQGWKWVLFWCAIFCGGGFIICFLFMEETNYIRAPLIVTEAEECRGGDEAAGGAAAETKDTAGGEKETKQTAASPCSGSDVEGNTEALPLRSTKTWRQKMRLYASEHGATNSQILGMVTRPLVLFTFPAVLFSGFMYGSVLCYFNVLNGTASLVLSEPPYSFSSSMVGLTYISCIAGTVIGTLYSGILGDRLLLWKARRNRGVMEAEHRLWLYASLLVATPAGLILWGVGAAHEVHWFGPVFAMAMLGASCVVGCQVPIAYCIDAYKDLSADAMVTVICIRNTMSFAIGYGITPWVTNMGYQNAFIVCAFASLAQLSLFLVFIKWGKRLREASRPRYLKFLEDVEKEGNSH</sequence>
<dbReference type="Proteomes" id="UP000749293">
    <property type="component" value="Unassembled WGS sequence"/>
</dbReference>
<keyword evidence="2 6" id="KW-0812">Transmembrane</keyword>
<feature type="transmembrane region" description="Helical" evidence="6">
    <location>
        <begin position="375"/>
        <end position="397"/>
    </location>
</feature>
<gene>
    <name evidence="7" type="ORF">GMORB2_3793</name>
</gene>
<evidence type="ECO:0000256" key="6">
    <source>
        <dbReference type="SAM" id="Phobius"/>
    </source>
</evidence>
<dbReference type="SUPFAM" id="SSF103473">
    <property type="entry name" value="MFS general substrate transporter"/>
    <property type="match status" value="1"/>
</dbReference>
<dbReference type="InterPro" id="IPR011701">
    <property type="entry name" value="MFS"/>
</dbReference>
<dbReference type="GO" id="GO:0005886">
    <property type="term" value="C:plasma membrane"/>
    <property type="evidence" value="ECO:0007669"/>
    <property type="project" value="TreeGrafter"/>
</dbReference>
<accession>A0A9P5D7X4</accession>
<feature type="transmembrane region" description="Helical" evidence="6">
    <location>
        <begin position="281"/>
        <end position="300"/>
    </location>
</feature>
<dbReference type="Pfam" id="PF07690">
    <property type="entry name" value="MFS_1"/>
    <property type="match status" value="1"/>
</dbReference>
<evidence type="ECO:0000256" key="3">
    <source>
        <dbReference type="ARBA" id="ARBA00022989"/>
    </source>
</evidence>
<name>A0A9P5D7X4_9HYPO</name>
<comment type="subcellular location">
    <subcellularLocation>
        <location evidence="1">Membrane</location>
        <topology evidence="1">Multi-pass membrane protein</topology>
    </subcellularLocation>
</comment>
<feature type="compositionally biased region" description="Basic and acidic residues" evidence="5">
    <location>
        <begin position="128"/>
        <end position="140"/>
    </location>
</feature>
<evidence type="ECO:0000256" key="2">
    <source>
        <dbReference type="ARBA" id="ARBA00022692"/>
    </source>
</evidence>
<evidence type="ECO:0000256" key="1">
    <source>
        <dbReference type="ARBA" id="ARBA00004141"/>
    </source>
</evidence>
<proteinExistence type="predicted"/>
<dbReference type="RefSeq" id="XP_035323606.1">
    <property type="nucleotide sequence ID" value="XM_035465769.1"/>
</dbReference>
<evidence type="ECO:0000256" key="4">
    <source>
        <dbReference type="ARBA" id="ARBA00023136"/>
    </source>
</evidence>
<organism evidence="7 8">
    <name type="scientific">Geosmithia morbida</name>
    <dbReference type="NCBI Taxonomy" id="1094350"/>
    <lineage>
        <taxon>Eukaryota</taxon>
        <taxon>Fungi</taxon>
        <taxon>Dikarya</taxon>
        <taxon>Ascomycota</taxon>
        <taxon>Pezizomycotina</taxon>
        <taxon>Sordariomycetes</taxon>
        <taxon>Hypocreomycetidae</taxon>
        <taxon>Hypocreales</taxon>
        <taxon>Bionectriaceae</taxon>
        <taxon>Geosmithia</taxon>
    </lineage>
</organism>
<protein>
    <submittedName>
        <fullName evidence="7">(MFS) transporter</fullName>
    </submittedName>
</protein>
<dbReference type="PANTHER" id="PTHR23502:SF30">
    <property type="entry name" value="TRANSPORTER, PUTATIVE (AFU_ORTHOLOGUE AFUA_8G04702)-RELATED"/>
    <property type="match status" value="1"/>
</dbReference>
<dbReference type="PANTHER" id="PTHR23502">
    <property type="entry name" value="MAJOR FACILITATOR SUPERFAMILY"/>
    <property type="match status" value="1"/>
</dbReference>
<dbReference type="EMBL" id="JAANYQ010000003">
    <property type="protein sequence ID" value="KAF4124954.1"/>
    <property type="molecule type" value="Genomic_DNA"/>
</dbReference>
<feature type="transmembrane region" description="Helical" evidence="6">
    <location>
        <begin position="344"/>
        <end position="363"/>
    </location>
</feature>
<evidence type="ECO:0000256" key="5">
    <source>
        <dbReference type="SAM" id="MobiDB-lite"/>
    </source>
</evidence>
<comment type="caution">
    <text evidence="7">The sequence shown here is derived from an EMBL/GenBank/DDBJ whole genome shotgun (WGS) entry which is preliminary data.</text>
</comment>
<feature type="transmembrane region" description="Helical" evidence="6">
    <location>
        <begin position="237"/>
        <end position="260"/>
    </location>
</feature>
<dbReference type="AlphaFoldDB" id="A0A9P5D7X4"/>
<evidence type="ECO:0000313" key="7">
    <source>
        <dbReference type="EMBL" id="KAF4124954.1"/>
    </source>
</evidence>
<feature type="region of interest" description="Disordered" evidence="5">
    <location>
        <begin position="120"/>
        <end position="156"/>
    </location>
</feature>
<feature type="transmembrane region" description="Helical" evidence="6">
    <location>
        <begin position="193"/>
        <end position="217"/>
    </location>
</feature>
<dbReference type="InterPro" id="IPR036259">
    <property type="entry name" value="MFS_trans_sf"/>
</dbReference>
<dbReference type="GeneID" id="55970021"/>
<keyword evidence="4 6" id="KW-0472">Membrane</keyword>
<dbReference type="OrthoDB" id="5215911at2759"/>
<feature type="transmembrane region" description="Helical" evidence="6">
    <location>
        <begin position="48"/>
        <end position="69"/>
    </location>
</feature>
<dbReference type="Gene3D" id="1.20.1250.20">
    <property type="entry name" value="MFS general substrate transporter like domains"/>
    <property type="match status" value="1"/>
</dbReference>
<keyword evidence="8" id="KW-1185">Reference proteome</keyword>